<protein>
    <submittedName>
        <fullName evidence="3">IS3 family transposase</fullName>
    </submittedName>
</protein>
<dbReference type="Gene3D" id="1.10.10.60">
    <property type="entry name" value="Homeodomain-like"/>
    <property type="match status" value="1"/>
</dbReference>
<dbReference type="InterPro" id="IPR036397">
    <property type="entry name" value="RNaseH_sf"/>
</dbReference>
<comment type="caution">
    <text evidence="3">The sequence shown here is derived from an EMBL/GenBank/DDBJ whole genome shotgun (WGS) entry which is preliminary data.</text>
</comment>
<reference evidence="3 4" key="1">
    <citation type="submission" date="2022-07" db="EMBL/GenBank/DDBJ databases">
        <authorList>
            <person name="Xamxidin M."/>
            <person name="Wu M."/>
        </authorList>
    </citation>
    <scope>NUCLEOTIDE SEQUENCE [LARGE SCALE GENOMIC DNA]</scope>
    <source>
        <strain evidence="3 4">NBRC 111650</strain>
    </source>
</reference>
<dbReference type="InterPro" id="IPR050900">
    <property type="entry name" value="Transposase_IS3/IS150/IS904"/>
</dbReference>
<dbReference type="Pfam" id="PF13276">
    <property type="entry name" value="HTH_21"/>
    <property type="match status" value="1"/>
</dbReference>
<dbReference type="Gene3D" id="3.30.420.10">
    <property type="entry name" value="Ribonuclease H-like superfamily/Ribonuclease H"/>
    <property type="match status" value="1"/>
</dbReference>
<dbReference type="NCBIfam" id="NF033516">
    <property type="entry name" value="transpos_IS3"/>
    <property type="match status" value="1"/>
</dbReference>
<feature type="domain" description="Integrase catalytic" evidence="2">
    <location>
        <begin position="215"/>
        <end position="377"/>
    </location>
</feature>
<dbReference type="InterPro" id="IPR025948">
    <property type="entry name" value="HTH-like_dom"/>
</dbReference>
<dbReference type="PROSITE" id="PS50994">
    <property type="entry name" value="INTEGRASE"/>
    <property type="match status" value="1"/>
</dbReference>
<dbReference type="InterPro" id="IPR012337">
    <property type="entry name" value="RNaseH-like_sf"/>
</dbReference>
<dbReference type="Proteomes" id="UP001204142">
    <property type="component" value="Unassembled WGS sequence"/>
</dbReference>
<keyword evidence="1" id="KW-0175">Coiled coil</keyword>
<evidence type="ECO:0000259" key="2">
    <source>
        <dbReference type="PROSITE" id="PS50994"/>
    </source>
</evidence>
<organism evidence="3 4">
    <name type="scientific">Limnobacter humi</name>
    <dbReference type="NCBI Taxonomy" id="1778671"/>
    <lineage>
        <taxon>Bacteria</taxon>
        <taxon>Pseudomonadati</taxon>
        <taxon>Pseudomonadota</taxon>
        <taxon>Betaproteobacteria</taxon>
        <taxon>Burkholderiales</taxon>
        <taxon>Burkholderiaceae</taxon>
        <taxon>Limnobacter</taxon>
    </lineage>
</organism>
<evidence type="ECO:0000313" key="4">
    <source>
        <dbReference type="Proteomes" id="UP001204142"/>
    </source>
</evidence>
<evidence type="ECO:0000313" key="3">
    <source>
        <dbReference type="EMBL" id="MCQ8895002.1"/>
    </source>
</evidence>
<dbReference type="PANTHER" id="PTHR46889:SF4">
    <property type="entry name" value="TRANSPOSASE INSO FOR INSERTION SEQUENCE ELEMENT IS911B-RELATED"/>
    <property type="match status" value="1"/>
</dbReference>
<dbReference type="SUPFAM" id="SSF53098">
    <property type="entry name" value="Ribonuclease H-like"/>
    <property type="match status" value="1"/>
</dbReference>
<dbReference type="RefSeq" id="WP_256762663.1">
    <property type="nucleotide sequence ID" value="NZ_JANIGO010000001.1"/>
</dbReference>
<accession>A0ABT1WBW7</accession>
<dbReference type="SUPFAM" id="SSF46689">
    <property type="entry name" value="Homeodomain-like"/>
    <property type="match status" value="1"/>
</dbReference>
<dbReference type="EMBL" id="JANIGO010000001">
    <property type="protein sequence ID" value="MCQ8895002.1"/>
    <property type="molecule type" value="Genomic_DNA"/>
</dbReference>
<dbReference type="Pfam" id="PF01527">
    <property type="entry name" value="HTH_Tnp_1"/>
    <property type="match status" value="1"/>
</dbReference>
<keyword evidence="4" id="KW-1185">Reference proteome</keyword>
<feature type="coiled-coil region" evidence="1">
    <location>
        <begin position="51"/>
        <end position="85"/>
    </location>
</feature>
<proteinExistence type="predicted"/>
<name>A0ABT1WBW7_9BURK</name>
<dbReference type="InterPro" id="IPR009057">
    <property type="entry name" value="Homeodomain-like_sf"/>
</dbReference>
<dbReference type="InterPro" id="IPR048020">
    <property type="entry name" value="Transpos_IS3"/>
</dbReference>
<dbReference type="InterPro" id="IPR001584">
    <property type="entry name" value="Integrase_cat-core"/>
</dbReference>
<gene>
    <name evidence="3" type="ORF">NQT62_00950</name>
</gene>
<dbReference type="Pfam" id="PF00665">
    <property type="entry name" value="rve"/>
    <property type="match status" value="1"/>
</dbReference>
<dbReference type="PANTHER" id="PTHR46889">
    <property type="entry name" value="TRANSPOSASE INSF FOR INSERTION SEQUENCE IS3B-RELATED"/>
    <property type="match status" value="1"/>
</dbReference>
<dbReference type="InterPro" id="IPR002514">
    <property type="entry name" value="Transposase_8"/>
</dbReference>
<evidence type="ECO:0000256" key="1">
    <source>
        <dbReference type="SAM" id="Coils"/>
    </source>
</evidence>
<dbReference type="Pfam" id="PF13333">
    <property type="entry name" value="rve_2"/>
    <property type="match status" value="1"/>
</dbReference>
<sequence length="378" mass="44105">MSGQRYTPEFKDEAVKQVIDRGYTIAEVSERLGVSSHSLYKWVNAVKPTETEQQKNELLEAKSEILKLRSQLRRTEEERDILKKAAKVLCKPARVKYQFINEHQQEFRVATMCRVLRIARAGFYAWLHKPVSDRAIEDHRLLELIRASYSASRGVYGARRVFQDMPEAGELCGKHRVAKIMRVNQIKALRGYKAPRPIAGRPSIIAPNRLEREFTVNEPDTAWVTDITYIRTWQGWLYLAVVVDLYSRKVVGWSMKPSLNREIVLDALLMALWRRHPKKKVLVHSDQGSQYSSDDWLRFCKTHQLEPSMSRRGNCWDNAVAESFFSSLKKERIKKRIYKTRDLAKEDIFDYIEAFYNRTRRHSHLGGVSPEVFETASK</sequence>